<dbReference type="RefSeq" id="WP_394846220.1">
    <property type="nucleotide sequence ID" value="NZ_CP089982.1"/>
</dbReference>
<proteinExistence type="inferred from homology"/>
<reference evidence="5 6" key="1">
    <citation type="submission" date="2021-12" db="EMBL/GenBank/DDBJ databases">
        <title>Discovery of the Pendulisporaceae a myxobacterial family with distinct sporulation behavior and unique specialized metabolism.</title>
        <authorList>
            <person name="Garcia R."/>
            <person name="Popoff A."/>
            <person name="Bader C.D."/>
            <person name="Loehr J."/>
            <person name="Walesch S."/>
            <person name="Walt C."/>
            <person name="Boldt J."/>
            <person name="Bunk B."/>
            <person name="Haeckl F.J.F.P.J."/>
            <person name="Gunesch A.P."/>
            <person name="Birkelbach J."/>
            <person name="Nuebel U."/>
            <person name="Pietschmann T."/>
            <person name="Bach T."/>
            <person name="Mueller R."/>
        </authorList>
    </citation>
    <scope>NUCLEOTIDE SEQUENCE [LARGE SCALE GENOMIC DNA]</scope>
    <source>
        <strain evidence="5 6">MSr12523</strain>
    </source>
</reference>
<sequence length="455" mass="50081">MFEYGKYSPRPHFSADRGETALRSPARFAALIALFAVFVGGAACGNDGGANTDTETGAPAVVSDALASNAAIRPFRVHFPKEDLVDLRRRVLATRWPDRETVADRSQGTQLNNLQELVRYWGTDYDWRTFERKLNSLPQFKTRIEGLDIHFIHVRSRYPNALPVLLTHGWPGSIIEFLGAIDSLTDPVAHGGRAEDAFDVIIPSIPGYGFSSKPTETGWDPVHIGRVWAELMTRLGITRYVAQGGDWGAPITGAMALQKAPGLLGIHLNFPASVPPDIAKAINNGDPAPPGLSDDEKSAFESVSSFVKKQRGYAVMMETHPQSVGFGLTDSPAGLAGWVYEFNDGEPQRLLTKEQVADDLTLYWLTNTAVSSARLYWENKAPILSSEANNTKAITIPVAVTVFPNEIYRAPETWTRRAYPTLTYFSKADKGGHFAAWEQPELFSAELRAAFKSLR</sequence>
<dbReference type="Gene3D" id="3.40.50.1820">
    <property type="entry name" value="alpha/beta hydrolase"/>
    <property type="match status" value="1"/>
</dbReference>
<evidence type="ECO:0000256" key="3">
    <source>
        <dbReference type="ARBA" id="ARBA00022801"/>
    </source>
</evidence>
<dbReference type="PRINTS" id="PR00412">
    <property type="entry name" value="EPOXHYDRLASE"/>
</dbReference>
<gene>
    <name evidence="5" type="ORF">LZC95_01995</name>
</gene>
<dbReference type="EMBL" id="CP089982">
    <property type="protein sequence ID" value="WXA95614.1"/>
    <property type="molecule type" value="Genomic_DNA"/>
</dbReference>
<evidence type="ECO:0000259" key="4">
    <source>
        <dbReference type="Pfam" id="PF06441"/>
    </source>
</evidence>
<dbReference type="PANTHER" id="PTHR21661:SF35">
    <property type="entry name" value="EPOXIDE HYDROLASE"/>
    <property type="match status" value="1"/>
</dbReference>
<protein>
    <submittedName>
        <fullName evidence="5">Epoxide hydrolase 1</fullName>
    </submittedName>
</protein>
<evidence type="ECO:0000313" key="5">
    <source>
        <dbReference type="EMBL" id="WXA95614.1"/>
    </source>
</evidence>
<name>A0ABZ2KBZ8_9BACT</name>
<evidence type="ECO:0000256" key="1">
    <source>
        <dbReference type="ARBA" id="ARBA00010088"/>
    </source>
</evidence>
<dbReference type="InterPro" id="IPR016292">
    <property type="entry name" value="Epoxide_hydrolase"/>
</dbReference>
<evidence type="ECO:0000313" key="6">
    <source>
        <dbReference type="Proteomes" id="UP001379533"/>
    </source>
</evidence>
<comment type="similarity">
    <text evidence="1">Belongs to the peptidase S33 family.</text>
</comment>
<dbReference type="Pfam" id="PF06441">
    <property type="entry name" value="EHN"/>
    <property type="match status" value="1"/>
</dbReference>
<dbReference type="SUPFAM" id="SSF53474">
    <property type="entry name" value="alpha/beta-Hydrolases"/>
    <property type="match status" value="1"/>
</dbReference>
<keyword evidence="2" id="KW-0058">Aromatic hydrocarbons catabolism</keyword>
<evidence type="ECO:0000256" key="2">
    <source>
        <dbReference type="ARBA" id="ARBA00022797"/>
    </source>
</evidence>
<dbReference type="PIRSF" id="PIRSF001112">
    <property type="entry name" value="Epoxide_hydrolase"/>
    <property type="match status" value="1"/>
</dbReference>
<dbReference type="Proteomes" id="UP001379533">
    <property type="component" value="Chromosome"/>
</dbReference>
<dbReference type="PANTHER" id="PTHR21661">
    <property type="entry name" value="EPOXIDE HYDROLASE 1-RELATED"/>
    <property type="match status" value="1"/>
</dbReference>
<feature type="domain" description="Epoxide hydrolase N-terminal" evidence="4">
    <location>
        <begin position="72"/>
        <end position="177"/>
    </location>
</feature>
<dbReference type="InterPro" id="IPR010497">
    <property type="entry name" value="Epoxide_hydro_N"/>
</dbReference>
<dbReference type="GO" id="GO:0016787">
    <property type="term" value="F:hydrolase activity"/>
    <property type="evidence" value="ECO:0007669"/>
    <property type="project" value="UniProtKB-KW"/>
</dbReference>
<keyword evidence="3 5" id="KW-0378">Hydrolase</keyword>
<organism evidence="5 6">
    <name type="scientific">Pendulispora brunnea</name>
    <dbReference type="NCBI Taxonomy" id="2905690"/>
    <lineage>
        <taxon>Bacteria</taxon>
        <taxon>Pseudomonadati</taxon>
        <taxon>Myxococcota</taxon>
        <taxon>Myxococcia</taxon>
        <taxon>Myxococcales</taxon>
        <taxon>Sorangiineae</taxon>
        <taxon>Pendulisporaceae</taxon>
        <taxon>Pendulispora</taxon>
    </lineage>
</organism>
<dbReference type="InterPro" id="IPR000639">
    <property type="entry name" value="Epox_hydrolase-like"/>
</dbReference>
<dbReference type="InterPro" id="IPR029058">
    <property type="entry name" value="AB_hydrolase_fold"/>
</dbReference>
<accession>A0ABZ2KBZ8</accession>
<keyword evidence="6" id="KW-1185">Reference proteome</keyword>